<accession>A0AC61Y5U0</accession>
<protein>
    <submittedName>
        <fullName evidence="1">Uncharacterized protein</fullName>
    </submittedName>
</protein>
<name>A0AC61Y5U0_9FLAO</name>
<organism evidence="1 2">
    <name type="scientific">Mesonia oceanica</name>
    <dbReference type="NCBI Taxonomy" id="2687242"/>
    <lineage>
        <taxon>Bacteria</taxon>
        <taxon>Pseudomonadati</taxon>
        <taxon>Bacteroidota</taxon>
        <taxon>Flavobacteriia</taxon>
        <taxon>Flavobacteriales</taxon>
        <taxon>Flavobacteriaceae</taxon>
        <taxon>Mesonia</taxon>
    </lineage>
</organism>
<gene>
    <name evidence="1" type="ORF">FVB9532_01122</name>
</gene>
<comment type="caution">
    <text evidence="1">The sequence shown here is derived from an EMBL/GenBank/DDBJ whole genome shotgun (WGS) entry which is preliminary data.</text>
</comment>
<dbReference type="Proteomes" id="UP000356253">
    <property type="component" value="Unassembled WGS sequence"/>
</dbReference>
<keyword evidence="2" id="KW-1185">Reference proteome</keyword>
<sequence>MKKNKHFLFSYGTLQLEQVQVNNYGRLLTGKKDHLSSYKLEKLKITDKEVIAKSGKEFHPIAIKTNNQNDYIEGTIFEITESELKETDKYEVGDYKRILETFSSGQQAWVYIAVE</sequence>
<dbReference type="EMBL" id="CABVMM010000004">
    <property type="protein sequence ID" value="VVU99861.1"/>
    <property type="molecule type" value="Genomic_DNA"/>
</dbReference>
<evidence type="ECO:0000313" key="2">
    <source>
        <dbReference type="Proteomes" id="UP000356253"/>
    </source>
</evidence>
<reference evidence="1" key="1">
    <citation type="submission" date="2019-09" db="EMBL/GenBank/DDBJ databases">
        <authorList>
            <person name="Rodrigo-Torres L."/>
            <person name="Arahal R. D."/>
            <person name="Lucena T."/>
        </authorList>
    </citation>
    <scope>NUCLEOTIDE SEQUENCE</scope>
    <source>
        <strain evidence="1">ISS653</strain>
    </source>
</reference>
<evidence type="ECO:0000313" key="1">
    <source>
        <dbReference type="EMBL" id="VVU99861.1"/>
    </source>
</evidence>
<proteinExistence type="predicted"/>